<dbReference type="Proteomes" id="UP001529510">
    <property type="component" value="Unassembled WGS sequence"/>
</dbReference>
<evidence type="ECO:0000256" key="2">
    <source>
        <dbReference type="ARBA" id="ARBA00008789"/>
    </source>
</evidence>
<dbReference type="AlphaFoldDB" id="A0ABD0NUP1"/>
<dbReference type="GO" id="GO:0005886">
    <property type="term" value="C:plasma membrane"/>
    <property type="evidence" value="ECO:0007669"/>
    <property type="project" value="UniProtKB-ARBA"/>
</dbReference>
<sequence>VCEWTAQGSTQSHAQEVMQHADVSALRLLEVLLMTLPQTLLQTYALTVTDYGLSSPG</sequence>
<proteinExistence type="inferred from homology"/>
<comment type="caution">
    <text evidence="7">The sequence shown here is derived from an EMBL/GenBank/DDBJ whole genome shotgun (WGS) entry which is preliminary data.</text>
</comment>
<dbReference type="EMBL" id="JAMKFB020000020">
    <property type="protein sequence ID" value="KAL0165162.1"/>
    <property type="molecule type" value="Genomic_DNA"/>
</dbReference>
<evidence type="ECO:0000256" key="4">
    <source>
        <dbReference type="ARBA" id="ARBA00022989"/>
    </source>
</evidence>
<name>A0ABD0NUP1_CIRMR</name>
<evidence type="ECO:0000256" key="3">
    <source>
        <dbReference type="ARBA" id="ARBA00022692"/>
    </source>
</evidence>
<keyword evidence="5" id="KW-0472">Membrane</keyword>
<evidence type="ECO:0000313" key="7">
    <source>
        <dbReference type="EMBL" id="KAL0165162.1"/>
    </source>
</evidence>
<comment type="similarity">
    <text evidence="2 6">Belongs to the XK family.</text>
</comment>
<evidence type="ECO:0000256" key="5">
    <source>
        <dbReference type="ARBA" id="ARBA00023136"/>
    </source>
</evidence>
<dbReference type="InterPro" id="IPR018629">
    <property type="entry name" value="XK-rel"/>
</dbReference>
<keyword evidence="8" id="KW-1185">Reference proteome</keyword>
<reference evidence="7 8" key="1">
    <citation type="submission" date="2024-05" db="EMBL/GenBank/DDBJ databases">
        <title>Genome sequencing and assembly of Indian major carp, Cirrhinus mrigala (Hamilton, 1822).</title>
        <authorList>
            <person name="Mohindra V."/>
            <person name="Chowdhury L.M."/>
            <person name="Lal K."/>
            <person name="Jena J.K."/>
        </authorList>
    </citation>
    <scope>NUCLEOTIDE SEQUENCE [LARGE SCALE GENOMIC DNA]</scope>
    <source>
        <strain evidence="7">CM1030</strain>
        <tissue evidence="7">Blood</tissue>
    </source>
</reference>
<gene>
    <name evidence="7" type="ORF">M9458_040915</name>
</gene>
<comment type="subcellular location">
    <subcellularLocation>
        <location evidence="1 6">Membrane</location>
        <topology evidence="1 6">Multi-pass membrane protein</topology>
    </subcellularLocation>
</comment>
<keyword evidence="3" id="KW-0812">Transmembrane</keyword>
<protein>
    <recommendedName>
        <fullName evidence="6">XK-related protein</fullName>
    </recommendedName>
</protein>
<evidence type="ECO:0000256" key="1">
    <source>
        <dbReference type="ARBA" id="ARBA00004141"/>
    </source>
</evidence>
<evidence type="ECO:0000313" key="8">
    <source>
        <dbReference type="Proteomes" id="UP001529510"/>
    </source>
</evidence>
<keyword evidence="4" id="KW-1133">Transmembrane helix</keyword>
<organism evidence="7 8">
    <name type="scientific">Cirrhinus mrigala</name>
    <name type="common">Mrigala</name>
    <dbReference type="NCBI Taxonomy" id="683832"/>
    <lineage>
        <taxon>Eukaryota</taxon>
        <taxon>Metazoa</taxon>
        <taxon>Chordata</taxon>
        <taxon>Craniata</taxon>
        <taxon>Vertebrata</taxon>
        <taxon>Euteleostomi</taxon>
        <taxon>Actinopterygii</taxon>
        <taxon>Neopterygii</taxon>
        <taxon>Teleostei</taxon>
        <taxon>Ostariophysi</taxon>
        <taxon>Cypriniformes</taxon>
        <taxon>Cyprinidae</taxon>
        <taxon>Labeoninae</taxon>
        <taxon>Labeonini</taxon>
        <taxon>Cirrhinus</taxon>
    </lineage>
</organism>
<evidence type="ECO:0000256" key="6">
    <source>
        <dbReference type="RuleBase" id="RU910716"/>
    </source>
</evidence>
<accession>A0ABD0NUP1</accession>
<feature type="non-terminal residue" evidence="7">
    <location>
        <position position="1"/>
    </location>
</feature>
<dbReference type="Pfam" id="PF09815">
    <property type="entry name" value="XK-related"/>
    <property type="match status" value="1"/>
</dbReference>
<feature type="non-terminal residue" evidence="7">
    <location>
        <position position="57"/>
    </location>
</feature>